<evidence type="ECO:0000256" key="4">
    <source>
        <dbReference type="ARBA" id="ARBA00022692"/>
    </source>
</evidence>
<dbReference type="InterPro" id="IPR046357">
    <property type="entry name" value="PPIase_dom_sf"/>
</dbReference>
<dbReference type="Proteomes" id="UP000250235">
    <property type="component" value="Unassembled WGS sequence"/>
</dbReference>
<dbReference type="Pfam" id="PF00639">
    <property type="entry name" value="Rotamase"/>
    <property type="match status" value="1"/>
</dbReference>
<dbReference type="PANTHER" id="PTHR47529">
    <property type="entry name" value="PEPTIDYL-PROLYL CIS-TRANS ISOMERASE D"/>
    <property type="match status" value="1"/>
</dbReference>
<keyword evidence="11" id="KW-0413">Isomerase</keyword>
<evidence type="ECO:0000259" key="13">
    <source>
        <dbReference type="PROSITE" id="PS50198"/>
    </source>
</evidence>
<evidence type="ECO:0000256" key="6">
    <source>
        <dbReference type="ARBA" id="ARBA00023136"/>
    </source>
</evidence>
<keyword evidence="3" id="KW-0997">Cell inner membrane</keyword>
<dbReference type="OrthoDB" id="1911748at2759"/>
<dbReference type="GO" id="GO:0005886">
    <property type="term" value="C:plasma membrane"/>
    <property type="evidence" value="ECO:0007669"/>
    <property type="project" value="UniProtKB-SubCell"/>
</dbReference>
<organism evidence="14 15">
    <name type="scientific">Dorcoceras hygrometricum</name>
    <dbReference type="NCBI Taxonomy" id="472368"/>
    <lineage>
        <taxon>Eukaryota</taxon>
        <taxon>Viridiplantae</taxon>
        <taxon>Streptophyta</taxon>
        <taxon>Embryophyta</taxon>
        <taxon>Tracheophyta</taxon>
        <taxon>Spermatophyta</taxon>
        <taxon>Magnoliopsida</taxon>
        <taxon>eudicotyledons</taxon>
        <taxon>Gunneridae</taxon>
        <taxon>Pentapetalae</taxon>
        <taxon>asterids</taxon>
        <taxon>lamiids</taxon>
        <taxon>Lamiales</taxon>
        <taxon>Gesneriaceae</taxon>
        <taxon>Didymocarpoideae</taxon>
        <taxon>Trichosporeae</taxon>
        <taxon>Loxocarpinae</taxon>
        <taxon>Dorcoceras</taxon>
    </lineage>
</organism>
<evidence type="ECO:0000256" key="9">
    <source>
        <dbReference type="ARBA" id="ARBA00040743"/>
    </source>
</evidence>
<evidence type="ECO:0000256" key="3">
    <source>
        <dbReference type="ARBA" id="ARBA00022519"/>
    </source>
</evidence>
<evidence type="ECO:0000256" key="11">
    <source>
        <dbReference type="PROSITE-ProRule" id="PRU00278"/>
    </source>
</evidence>
<comment type="similarity">
    <text evidence="8">Belongs to the PpiD chaperone family.</text>
</comment>
<keyword evidence="5 12" id="KW-1133">Transmembrane helix</keyword>
<evidence type="ECO:0000256" key="10">
    <source>
        <dbReference type="ARBA" id="ARBA00042775"/>
    </source>
</evidence>
<name>A0A2Z7A0M9_9LAMI</name>
<dbReference type="GO" id="GO:0003755">
    <property type="term" value="F:peptidyl-prolyl cis-trans isomerase activity"/>
    <property type="evidence" value="ECO:0007669"/>
    <property type="project" value="UniProtKB-KW"/>
</dbReference>
<dbReference type="Gene3D" id="3.10.50.40">
    <property type="match status" value="1"/>
</dbReference>
<dbReference type="EMBL" id="KV020134">
    <property type="protein sequence ID" value="KZV15017.1"/>
    <property type="molecule type" value="Genomic_DNA"/>
</dbReference>
<protein>
    <recommendedName>
        <fullName evidence="9">Periplasmic chaperone PpiD</fullName>
    </recommendedName>
    <alternativeName>
        <fullName evidence="10">Periplasmic folding chaperone</fullName>
    </alternativeName>
</protein>
<reference evidence="14 15" key="1">
    <citation type="journal article" date="2015" name="Proc. Natl. Acad. Sci. U.S.A.">
        <title>The resurrection genome of Boea hygrometrica: A blueprint for survival of dehydration.</title>
        <authorList>
            <person name="Xiao L."/>
            <person name="Yang G."/>
            <person name="Zhang L."/>
            <person name="Yang X."/>
            <person name="Zhao S."/>
            <person name="Ji Z."/>
            <person name="Zhou Q."/>
            <person name="Hu M."/>
            <person name="Wang Y."/>
            <person name="Chen M."/>
            <person name="Xu Y."/>
            <person name="Jin H."/>
            <person name="Xiao X."/>
            <person name="Hu G."/>
            <person name="Bao F."/>
            <person name="Hu Y."/>
            <person name="Wan P."/>
            <person name="Li L."/>
            <person name="Deng X."/>
            <person name="Kuang T."/>
            <person name="Xiang C."/>
            <person name="Zhu J.K."/>
            <person name="Oliver M.J."/>
            <person name="He Y."/>
        </authorList>
    </citation>
    <scope>NUCLEOTIDE SEQUENCE [LARGE SCALE GENOMIC DNA]</scope>
    <source>
        <strain evidence="15">cv. XS01</strain>
    </source>
</reference>
<keyword evidence="4 12" id="KW-0812">Transmembrane</keyword>
<dbReference type="PANTHER" id="PTHR47529:SF1">
    <property type="entry name" value="PERIPLASMIC CHAPERONE PPID"/>
    <property type="match status" value="1"/>
</dbReference>
<accession>A0A2Z7A0M9</accession>
<keyword evidence="15" id="KW-1185">Reference proteome</keyword>
<feature type="domain" description="PpiC" evidence="13">
    <location>
        <begin position="264"/>
        <end position="365"/>
    </location>
</feature>
<dbReference type="InterPro" id="IPR027304">
    <property type="entry name" value="Trigger_fact/SurA_dom_sf"/>
</dbReference>
<dbReference type="InterPro" id="IPR000297">
    <property type="entry name" value="PPIase_PpiC"/>
</dbReference>
<comment type="subcellular location">
    <subcellularLocation>
        <location evidence="1">Cell inner membrane</location>
        <topology evidence="1">Single-pass type II membrane protein</topology>
        <orientation evidence="1">Periplasmic side</orientation>
    </subcellularLocation>
</comment>
<evidence type="ECO:0000313" key="15">
    <source>
        <dbReference type="Proteomes" id="UP000250235"/>
    </source>
</evidence>
<dbReference type="SUPFAM" id="SSF54534">
    <property type="entry name" value="FKBP-like"/>
    <property type="match status" value="1"/>
</dbReference>
<keyword evidence="7" id="KW-0143">Chaperone</keyword>
<sequence>MLQAMRNKMHGWPAVVLLGVATFAMTFFGIEGYIMSRADTYVAKVGKHEISQQDFQDRMNQLRQQLSSEQGDSFDPDAFEKPAMKLKVLDGMIDQQLLLKANQDWGVRVPDQAVRDYIAAIPAFQISGQFDPNTYRTLLAEQRKTPEMFQDDVRASLATQALPNAIDASTIVTDAEIDHYLNLRMQRRDISYAVLPKPQAADASVTDAQIAAYYKEHLADYMNPEQVSLQYIEVNGADLKPDAAPSDADLMKRYEGEKQRFVQPEQREVSHILVNVPANATPEQQKAALAKADKIAAEATPGNFAKLATQDSDDLGSKRQGGDLGWLQKGVTNAAFDTAMFALKKGEISKPVLTPDGYDILWLRDIRNGEAKSFAEVRDQLLAEATAGDKDRKYNEVAGKLSDNTYQNPSSLEPAAQALGLPIKTTVLFSRKGGEGIAANPKVIKAAFGNDVLAQGNNSNLIELGNDDAVVIRVAKHVVAAARPLAEVHDEIGKTILEQRIEAAAKQQADGLLARLRKGDALAAVAASANASVKSVAGMLRVQPDVPAELRDEAFLLPHPADGKPQYAAVDMHDGGYALLAVSKVQGADLSKVTPEQRDMLRQQMIQAYGAVATQELIESLRGSTEIKIAKDRM</sequence>
<dbReference type="InterPro" id="IPR052029">
    <property type="entry name" value="PpiD_chaperone"/>
</dbReference>
<keyword evidence="11" id="KW-0697">Rotamase</keyword>
<dbReference type="Gene3D" id="1.10.4030.10">
    <property type="entry name" value="Porin chaperone SurA, peptide-binding domain"/>
    <property type="match status" value="1"/>
</dbReference>
<gene>
    <name evidence="14" type="ORF">F511_08075</name>
</gene>
<evidence type="ECO:0000256" key="12">
    <source>
        <dbReference type="SAM" id="Phobius"/>
    </source>
</evidence>
<evidence type="ECO:0000256" key="1">
    <source>
        <dbReference type="ARBA" id="ARBA00004382"/>
    </source>
</evidence>
<proteinExistence type="inferred from homology"/>
<evidence type="ECO:0000313" key="14">
    <source>
        <dbReference type="EMBL" id="KZV15017.1"/>
    </source>
</evidence>
<dbReference type="PROSITE" id="PS01096">
    <property type="entry name" value="PPIC_PPIASE_1"/>
    <property type="match status" value="1"/>
</dbReference>
<evidence type="ECO:0000256" key="8">
    <source>
        <dbReference type="ARBA" id="ARBA00038408"/>
    </source>
</evidence>
<dbReference type="PROSITE" id="PS50198">
    <property type="entry name" value="PPIC_PPIASE_2"/>
    <property type="match status" value="1"/>
</dbReference>
<dbReference type="SUPFAM" id="SSF109998">
    <property type="entry name" value="Triger factor/SurA peptide-binding domain-like"/>
    <property type="match status" value="1"/>
</dbReference>
<keyword evidence="2" id="KW-1003">Cell membrane</keyword>
<evidence type="ECO:0000256" key="5">
    <source>
        <dbReference type="ARBA" id="ARBA00022989"/>
    </source>
</evidence>
<evidence type="ECO:0000256" key="7">
    <source>
        <dbReference type="ARBA" id="ARBA00023186"/>
    </source>
</evidence>
<keyword evidence="6 12" id="KW-0472">Membrane</keyword>
<feature type="transmembrane region" description="Helical" evidence="12">
    <location>
        <begin position="12"/>
        <end position="30"/>
    </location>
</feature>
<evidence type="ECO:0000256" key="2">
    <source>
        <dbReference type="ARBA" id="ARBA00022475"/>
    </source>
</evidence>
<dbReference type="Pfam" id="PF13624">
    <property type="entry name" value="SurA_N_3"/>
    <property type="match status" value="1"/>
</dbReference>
<dbReference type="InterPro" id="IPR023058">
    <property type="entry name" value="PPIase_PpiC_CS"/>
</dbReference>
<dbReference type="AlphaFoldDB" id="A0A2Z7A0M9"/>